<keyword evidence="4 11" id="KW-0378">Hydrolase</keyword>
<evidence type="ECO:0000256" key="5">
    <source>
        <dbReference type="ARBA" id="ARBA00023001"/>
    </source>
</evidence>
<reference evidence="12 13" key="1">
    <citation type="submission" date="2016-01" db="EMBL/GenBank/DDBJ databases">
        <title>Complete genome sequence of a soil Actinobacterium, Isoptericola dokdonensis DS-3.</title>
        <authorList>
            <person name="Kwon S.-K."/>
            <person name="Kim J.F."/>
        </authorList>
    </citation>
    <scope>NUCLEOTIDE SEQUENCE [LARGE SCALE GENOMIC DNA]</scope>
    <source>
        <strain evidence="12 13">DS-3</strain>
    </source>
</reference>
<feature type="binding site" evidence="10">
    <location>
        <begin position="443"/>
        <end position="444"/>
    </location>
    <ligand>
        <name>substrate</name>
    </ligand>
</feature>
<feature type="binding site" evidence="10">
    <location>
        <position position="33"/>
    </location>
    <ligand>
        <name>substrate</name>
    </ligand>
</feature>
<dbReference type="NCBIfam" id="TIGR03356">
    <property type="entry name" value="BGL"/>
    <property type="match status" value="1"/>
</dbReference>
<keyword evidence="5" id="KW-0136">Cellulose degradation</keyword>
<comment type="catalytic activity">
    <reaction evidence="1 11">
        <text>Hydrolysis of terminal, non-reducing beta-D-glucosyl residues with release of beta-D-glucose.</text>
        <dbReference type="EC" id="3.2.1.21"/>
    </reaction>
</comment>
<keyword evidence="6" id="KW-0119">Carbohydrate metabolism</keyword>
<feature type="active site" description="Nucleophile" evidence="9">
    <location>
        <position position="384"/>
    </location>
</feature>
<evidence type="ECO:0000313" key="13">
    <source>
        <dbReference type="Proteomes" id="UP000076794"/>
    </source>
</evidence>
<feature type="active site" description="Proton donor" evidence="9">
    <location>
        <position position="179"/>
    </location>
</feature>
<dbReference type="SUPFAM" id="SSF51445">
    <property type="entry name" value="(Trans)glycosidases"/>
    <property type="match status" value="1"/>
</dbReference>
<feature type="binding site" evidence="10">
    <location>
        <position position="309"/>
    </location>
    <ligand>
        <name>substrate</name>
    </ligand>
</feature>
<dbReference type="PANTHER" id="PTHR10353">
    <property type="entry name" value="GLYCOSYL HYDROLASE"/>
    <property type="match status" value="1"/>
</dbReference>
<evidence type="ECO:0000256" key="10">
    <source>
        <dbReference type="PIRSR" id="PIRSR617736-2"/>
    </source>
</evidence>
<dbReference type="GO" id="GO:0005829">
    <property type="term" value="C:cytosol"/>
    <property type="evidence" value="ECO:0007669"/>
    <property type="project" value="TreeGrafter"/>
</dbReference>
<evidence type="ECO:0000256" key="1">
    <source>
        <dbReference type="ARBA" id="ARBA00000448"/>
    </source>
</evidence>
<evidence type="ECO:0000256" key="4">
    <source>
        <dbReference type="ARBA" id="ARBA00022801"/>
    </source>
</evidence>
<evidence type="ECO:0000256" key="3">
    <source>
        <dbReference type="ARBA" id="ARBA00012744"/>
    </source>
</evidence>
<evidence type="ECO:0000256" key="7">
    <source>
        <dbReference type="ARBA" id="ARBA00023295"/>
    </source>
</evidence>
<dbReference type="PRINTS" id="PR00131">
    <property type="entry name" value="GLHYDRLASE1"/>
</dbReference>
<dbReference type="PROSITE" id="PS00653">
    <property type="entry name" value="GLYCOSYL_HYDROL_F1_2"/>
    <property type="match status" value="1"/>
</dbReference>
<dbReference type="InterPro" id="IPR017853">
    <property type="entry name" value="GH"/>
</dbReference>
<dbReference type="InterPro" id="IPR017736">
    <property type="entry name" value="Glyco_hydro_1_beta-glucosidase"/>
</dbReference>
<dbReference type="Proteomes" id="UP000076794">
    <property type="component" value="Chromosome"/>
</dbReference>
<dbReference type="Gene3D" id="3.20.20.80">
    <property type="entry name" value="Glycosidases"/>
    <property type="match status" value="1"/>
</dbReference>
<dbReference type="EC" id="3.2.1.21" evidence="3 11"/>
<dbReference type="InterPro" id="IPR033132">
    <property type="entry name" value="GH_1_N_CS"/>
</dbReference>
<evidence type="ECO:0000256" key="11">
    <source>
        <dbReference type="RuleBase" id="RU361175"/>
    </source>
</evidence>
<evidence type="ECO:0000256" key="2">
    <source>
        <dbReference type="ARBA" id="ARBA00010838"/>
    </source>
</evidence>
<name>A0A161IA58_9MICO</name>
<evidence type="ECO:0000256" key="9">
    <source>
        <dbReference type="PIRSR" id="PIRSR617736-1"/>
    </source>
</evidence>
<keyword evidence="8" id="KW-0624">Polysaccharide degradation</keyword>
<dbReference type="Pfam" id="PF00232">
    <property type="entry name" value="Glyco_hydro_1"/>
    <property type="match status" value="1"/>
</dbReference>
<evidence type="ECO:0000256" key="8">
    <source>
        <dbReference type="ARBA" id="ARBA00023326"/>
    </source>
</evidence>
<keyword evidence="13" id="KW-1185">Reference proteome</keyword>
<sequence length="491" mass="53167">MSTTPGHATGAAAPTSSPFPADFLWGTATAAYQIEGAAAEGGRGPSIWDTLSRVPGAVVNGDTGDVACDHYHRWAEDVDHLARLGVGGYRLSISWSRVQPGGSGPLNPEGVEFYRNLLDALRERGITPYVTLYHWDLPQELEDAGGWANRDTAYAFAQYARAMATELGDRVEMWTTLNEPWCSAYLGYASGVHAPGRTEPAAALAAVHHLNLAHGLAVRAIREVLPAAKCSVTLNLHVLRPASGSAADADALRQIDGLANRVFLGPLLDGEYPADVLADTASVSDWSFVQDGDLEITRQPLDVLGVNYYSTTRVRRFTGEGEPVRADGHKTTTVSPWVAADDVEFLPLPGPHTAMGWNVEPAGLTELLLDLHRTYPDLPLAVTENGASFEDTVVEDPALGIARVHDLARVAYLRDHVAAVADAIAAGADVRGYFAWSLMDNFEWAYGYSKRFGMLHVDYPTGERTWKNSAYWYARLVRTGRIPGVFEAQPA</sequence>
<feature type="binding site" evidence="10">
    <location>
        <position position="178"/>
    </location>
    <ligand>
        <name>substrate</name>
    </ligand>
</feature>
<dbReference type="InterPro" id="IPR001360">
    <property type="entry name" value="Glyco_hydro_1"/>
</dbReference>
<dbReference type="PATRIC" id="fig|1300344.3.peg.3478"/>
<dbReference type="GO" id="GO:0030245">
    <property type="term" value="P:cellulose catabolic process"/>
    <property type="evidence" value="ECO:0007669"/>
    <property type="project" value="UniProtKB-KW"/>
</dbReference>
<dbReference type="KEGG" id="ido:I598_3450"/>
<gene>
    <name evidence="12" type="ORF">I598_3450</name>
</gene>
<dbReference type="AlphaFoldDB" id="A0A161IA58"/>
<keyword evidence="7 11" id="KW-0326">Glycosidase</keyword>
<organism evidence="12 13">
    <name type="scientific">Isoptericola dokdonensis DS-3</name>
    <dbReference type="NCBI Taxonomy" id="1300344"/>
    <lineage>
        <taxon>Bacteria</taxon>
        <taxon>Bacillati</taxon>
        <taxon>Actinomycetota</taxon>
        <taxon>Actinomycetes</taxon>
        <taxon>Micrococcales</taxon>
        <taxon>Promicromonosporaceae</taxon>
        <taxon>Isoptericola</taxon>
    </lineage>
</organism>
<dbReference type="PANTHER" id="PTHR10353:SF36">
    <property type="entry name" value="LP05116P"/>
    <property type="match status" value="1"/>
</dbReference>
<feature type="binding site" evidence="10">
    <location>
        <position position="436"/>
    </location>
    <ligand>
        <name>substrate</name>
    </ligand>
</feature>
<dbReference type="RefSeq" id="WP_068204518.1">
    <property type="nucleotide sequence ID" value="NZ_CP014209.1"/>
</dbReference>
<evidence type="ECO:0000256" key="6">
    <source>
        <dbReference type="ARBA" id="ARBA00023277"/>
    </source>
</evidence>
<accession>A0A161IA58</accession>
<proteinExistence type="inferred from homology"/>
<dbReference type="FunFam" id="3.20.20.80:FF:000004">
    <property type="entry name" value="Beta-glucosidase 6-phospho-beta-glucosidase"/>
    <property type="match status" value="1"/>
</dbReference>
<comment type="similarity">
    <text evidence="2 11">Belongs to the glycosyl hydrolase 1 family.</text>
</comment>
<feature type="binding site" evidence="10">
    <location>
        <position position="134"/>
    </location>
    <ligand>
        <name>substrate</name>
    </ligand>
</feature>
<dbReference type="EMBL" id="CP014209">
    <property type="protein sequence ID" value="ANC32958.1"/>
    <property type="molecule type" value="Genomic_DNA"/>
</dbReference>
<evidence type="ECO:0000313" key="12">
    <source>
        <dbReference type="EMBL" id="ANC32958.1"/>
    </source>
</evidence>
<dbReference type="OrthoDB" id="9765195at2"/>
<protein>
    <recommendedName>
        <fullName evidence="3 11">Beta-glucosidase</fullName>
        <ecNumber evidence="3 11">3.2.1.21</ecNumber>
    </recommendedName>
</protein>
<dbReference type="STRING" id="1300344.I598_3450"/>
<dbReference type="GO" id="GO:0008422">
    <property type="term" value="F:beta-glucosidase activity"/>
    <property type="evidence" value="ECO:0007669"/>
    <property type="project" value="UniProtKB-EC"/>
</dbReference>